<protein>
    <submittedName>
        <fullName evidence="1">Uncharacterized protein</fullName>
    </submittedName>
</protein>
<sequence length="585" mass="65639">MFYSHQLLARKAPLGQIWMAATMHAKINRKNLSKLNIVRVCEEILNPSVPMALRLSGILMGGVVIVYKRKVKLLYGKVEINQAWKVEAVPEKSHASKSKSRPKSGAKTVSKNQEEDVGEIEQPLHHSDPTTVMDFNQTSYFDMRLDKLDEQYINHNPQDDLPQDYHQADAENITLFERFDSCQANTTTYNRFERFDIEGEDDTQLNFTAEENTTIPSTLIPSPPPPQEKSSEPGEILEHLKEQVNQQSDEGKKVFQDPVVRPNRRRAKRPAPSGLDYEQTIIPGHIYQSWLQNSSEHLDFMSRMKTSTLMELPPLVLIEKLFSNGTGEVHFPAPLMQLWMRSTQPPHDSPSVRTSTPQPPEVSSSSPVGKLHDQDPLGYVCSFFHTLKFHKQNHVLHLMTLLNMKPFEDWHGGIGSQPLEGSIEKLRANRNNNSVPPEILMQGLTKKANGDVSLPEANGFNFNKNNLMSTPADSDAGDEIRSIPSSGSGHAFSSHNSDVKSGRSSRKRPCPSSIHIGNGLEPVAEENPWQYPSFKLARLSGNALAPETEPLMETGPTQSQKHPIISEPNDQITQSIRTSCYEGLH</sequence>
<organism evidence="1 2">
    <name type="scientific">Catharanthus roseus</name>
    <name type="common">Madagascar periwinkle</name>
    <name type="synonym">Vinca rosea</name>
    <dbReference type="NCBI Taxonomy" id="4058"/>
    <lineage>
        <taxon>Eukaryota</taxon>
        <taxon>Viridiplantae</taxon>
        <taxon>Streptophyta</taxon>
        <taxon>Embryophyta</taxon>
        <taxon>Tracheophyta</taxon>
        <taxon>Spermatophyta</taxon>
        <taxon>Magnoliopsida</taxon>
        <taxon>eudicotyledons</taxon>
        <taxon>Gunneridae</taxon>
        <taxon>Pentapetalae</taxon>
        <taxon>asterids</taxon>
        <taxon>lamiids</taxon>
        <taxon>Gentianales</taxon>
        <taxon>Apocynaceae</taxon>
        <taxon>Rauvolfioideae</taxon>
        <taxon>Vinceae</taxon>
        <taxon>Catharanthinae</taxon>
        <taxon>Catharanthus</taxon>
    </lineage>
</organism>
<evidence type="ECO:0000313" key="1">
    <source>
        <dbReference type="EMBL" id="KAI5648606.1"/>
    </source>
</evidence>
<keyword evidence="2" id="KW-1185">Reference proteome</keyword>
<proteinExistence type="predicted"/>
<dbReference type="EMBL" id="CM044708">
    <property type="protein sequence ID" value="KAI5648606.1"/>
    <property type="molecule type" value="Genomic_DNA"/>
</dbReference>
<reference evidence="2" key="1">
    <citation type="journal article" date="2023" name="Nat. Plants">
        <title>Single-cell RNA sequencing provides a high-resolution roadmap for understanding the multicellular compartmentation of specialized metabolism.</title>
        <authorList>
            <person name="Sun S."/>
            <person name="Shen X."/>
            <person name="Li Y."/>
            <person name="Li Y."/>
            <person name="Wang S."/>
            <person name="Li R."/>
            <person name="Zhang H."/>
            <person name="Shen G."/>
            <person name="Guo B."/>
            <person name="Wei J."/>
            <person name="Xu J."/>
            <person name="St-Pierre B."/>
            <person name="Chen S."/>
            <person name="Sun C."/>
        </authorList>
    </citation>
    <scope>NUCLEOTIDE SEQUENCE [LARGE SCALE GENOMIC DNA]</scope>
</reference>
<accession>A0ACB9ZLN9</accession>
<name>A0ACB9ZLN9_CATRO</name>
<gene>
    <name evidence="1" type="ORF">M9H77_34611</name>
</gene>
<comment type="caution">
    <text evidence="1">The sequence shown here is derived from an EMBL/GenBank/DDBJ whole genome shotgun (WGS) entry which is preliminary data.</text>
</comment>
<evidence type="ECO:0000313" key="2">
    <source>
        <dbReference type="Proteomes" id="UP001060085"/>
    </source>
</evidence>
<dbReference type="Proteomes" id="UP001060085">
    <property type="component" value="Linkage Group LG08"/>
</dbReference>